<dbReference type="InterPro" id="IPR001789">
    <property type="entry name" value="Sig_transdc_resp-reg_receiver"/>
</dbReference>
<dbReference type="PROSITE" id="PS50110">
    <property type="entry name" value="RESPONSE_REGULATORY"/>
    <property type="match status" value="1"/>
</dbReference>
<evidence type="ECO:0000313" key="3">
    <source>
        <dbReference type="EMBL" id="MCW0483355.1"/>
    </source>
</evidence>
<keyword evidence="4" id="KW-1185">Reference proteome</keyword>
<dbReference type="GO" id="GO:0000160">
    <property type="term" value="P:phosphorelay signal transduction system"/>
    <property type="evidence" value="ECO:0007669"/>
    <property type="project" value="InterPro"/>
</dbReference>
<dbReference type="AlphaFoldDB" id="A0AA41YBY6"/>
<proteinExistence type="predicted"/>
<dbReference type="Gene3D" id="3.40.50.2300">
    <property type="match status" value="1"/>
</dbReference>
<gene>
    <name evidence="3" type="ORF">N2K84_11480</name>
</gene>
<dbReference type="EMBL" id="JAPAAF010000015">
    <property type="protein sequence ID" value="MCW0483355.1"/>
    <property type="molecule type" value="Genomic_DNA"/>
</dbReference>
<evidence type="ECO:0000259" key="2">
    <source>
        <dbReference type="PROSITE" id="PS50110"/>
    </source>
</evidence>
<organism evidence="3 4">
    <name type="scientific">Gaoshiqia sediminis</name>
    <dbReference type="NCBI Taxonomy" id="2986998"/>
    <lineage>
        <taxon>Bacteria</taxon>
        <taxon>Pseudomonadati</taxon>
        <taxon>Bacteroidota</taxon>
        <taxon>Bacteroidia</taxon>
        <taxon>Marinilabiliales</taxon>
        <taxon>Prolixibacteraceae</taxon>
        <taxon>Gaoshiqia</taxon>
    </lineage>
</organism>
<name>A0AA41YBY6_9BACT</name>
<comment type="caution">
    <text evidence="1">Lacks conserved residue(s) required for the propagation of feature annotation.</text>
</comment>
<feature type="domain" description="Response regulatory" evidence="2">
    <location>
        <begin position="65"/>
        <end position="113"/>
    </location>
</feature>
<dbReference type="SUPFAM" id="SSF52172">
    <property type="entry name" value="CheY-like"/>
    <property type="match status" value="1"/>
</dbReference>
<protein>
    <recommendedName>
        <fullName evidence="2">Response regulatory domain-containing protein</fullName>
    </recommendedName>
</protein>
<dbReference type="RefSeq" id="WP_282591957.1">
    <property type="nucleotide sequence ID" value="NZ_JAPAAF010000015.1"/>
</dbReference>
<accession>A0AA41YBY6</accession>
<reference evidence="3" key="1">
    <citation type="submission" date="2022-10" db="EMBL/GenBank/DDBJ databases">
        <title>Gaoshiqiia sediminis gen. nov., sp. nov., isolated from coastal sediment.</title>
        <authorList>
            <person name="Yu W.X."/>
            <person name="Mu D.S."/>
            <person name="Du J.Z."/>
            <person name="Liang Y.Q."/>
        </authorList>
    </citation>
    <scope>NUCLEOTIDE SEQUENCE</scope>
    <source>
        <strain evidence="3">A06</strain>
    </source>
</reference>
<evidence type="ECO:0000256" key="1">
    <source>
        <dbReference type="PROSITE-ProRule" id="PRU00169"/>
    </source>
</evidence>
<dbReference type="Proteomes" id="UP001163821">
    <property type="component" value="Unassembled WGS sequence"/>
</dbReference>
<dbReference type="InterPro" id="IPR011006">
    <property type="entry name" value="CheY-like_superfamily"/>
</dbReference>
<evidence type="ECO:0000313" key="4">
    <source>
        <dbReference type="Proteomes" id="UP001163821"/>
    </source>
</evidence>
<sequence length="113" mass="12760">MKLKGPYRVELLVRDTATGFLMADSVPGERSLFRITLPTQNSSEDKKPMSLFLGEGDFSCLHGKTVLVVDDNPFIHEIVSLHVQDFEIRILKAANGQGVFHLVRNQAPYLNYR</sequence>
<comment type="caution">
    <text evidence="3">The sequence shown here is derived from an EMBL/GenBank/DDBJ whole genome shotgun (WGS) entry which is preliminary data.</text>
</comment>